<evidence type="ECO:0000256" key="1">
    <source>
        <dbReference type="SAM" id="MobiDB-lite"/>
    </source>
</evidence>
<dbReference type="EMBL" id="JABFNT010000014">
    <property type="protein sequence ID" value="NOJ77980.1"/>
    <property type="molecule type" value="Genomic_DNA"/>
</dbReference>
<organism evidence="3 4">
    <name type="scientific">Myxococcus xanthus</name>
    <dbReference type="NCBI Taxonomy" id="34"/>
    <lineage>
        <taxon>Bacteria</taxon>
        <taxon>Pseudomonadati</taxon>
        <taxon>Myxococcota</taxon>
        <taxon>Myxococcia</taxon>
        <taxon>Myxococcales</taxon>
        <taxon>Cystobacterineae</taxon>
        <taxon>Myxococcaceae</taxon>
        <taxon>Myxococcus</taxon>
    </lineage>
</organism>
<proteinExistence type="predicted"/>
<accession>A0A7Y4IG24</accession>
<evidence type="ECO:0000313" key="4">
    <source>
        <dbReference type="Proteomes" id="UP000533080"/>
    </source>
</evidence>
<sequence length="257" mass="27793">MFTGPHGEAPPGRPCLPWAPRGPHLRTSLRREVDMTGRLGRAGGVAVLAALWGMGPLVGLTARAEAPQAGQTREVLSARDLLLGQLALFDAKTIAAGNLALEKSANPQVRQFALRLVEEHRRHLQDLKAWGGSPSMDRVVADLTQPRTTAGIGGSGSKDGGLIPGPSLSMQRADARLEQAVAYAQQHLDVLSKAQGRDFDEAFLKRVIEDQEDGLRLVEQAHPTYKNDGAFTLMLDRTGNLADRQLQRAQGLKESFE</sequence>
<comment type="caution">
    <text evidence="3">The sequence shown here is derived from an EMBL/GenBank/DDBJ whole genome shotgun (WGS) entry which is preliminary data.</text>
</comment>
<name>A0A7Y4IG24_MYXXA</name>
<protein>
    <submittedName>
        <fullName evidence="3">DUF4142 domain-containing protein</fullName>
    </submittedName>
</protein>
<dbReference type="AlphaFoldDB" id="A0A7Y4IG24"/>
<feature type="region of interest" description="Disordered" evidence="1">
    <location>
        <begin position="1"/>
        <end position="20"/>
    </location>
</feature>
<evidence type="ECO:0000313" key="3">
    <source>
        <dbReference type="EMBL" id="NOJ77980.1"/>
    </source>
</evidence>
<dbReference type="InterPro" id="IPR005183">
    <property type="entry name" value="DUF305_CopM-like"/>
</dbReference>
<reference evidence="3 4" key="1">
    <citation type="submission" date="2020-05" db="EMBL/GenBank/DDBJ databases">
        <authorList>
            <person name="Whitworth D."/>
        </authorList>
    </citation>
    <scope>NUCLEOTIDE SEQUENCE [LARGE SCALE GENOMIC DNA]</scope>
    <source>
        <strain evidence="3 4">AM005</strain>
    </source>
</reference>
<dbReference type="Pfam" id="PF03713">
    <property type="entry name" value="DUF305"/>
    <property type="match status" value="1"/>
</dbReference>
<dbReference type="InterPro" id="IPR012347">
    <property type="entry name" value="Ferritin-like"/>
</dbReference>
<gene>
    <name evidence="3" type="ORF">HNV28_06425</name>
</gene>
<feature type="domain" description="DUF305" evidence="2">
    <location>
        <begin position="92"/>
        <end position="229"/>
    </location>
</feature>
<evidence type="ECO:0000259" key="2">
    <source>
        <dbReference type="Pfam" id="PF03713"/>
    </source>
</evidence>
<dbReference type="Gene3D" id="1.20.1260.10">
    <property type="match status" value="1"/>
</dbReference>
<dbReference type="PANTHER" id="PTHR38593">
    <property type="entry name" value="BLR2558 PROTEIN"/>
    <property type="match status" value="1"/>
</dbReference>
<dbReference type="Proteomes" id="UP000533080">
    <property type="component" value="Unassembled WGS sequence"/>
</dbReference>
<dbReference type="PANTHER" id="PTHR38593:SF1">
    <property type="entry name" value="BLR2558 PROTEIN"/>
    <property type="match status" value="1"/>
</dbReference>